<dbReference type="OrthoDB" id="10070774at2759"/>
<evidence type="ECO:0000313" key="3">
    <source>
        <dbReference type="Proteomes" id="UP000299102"/>
    </source>
</evidence>
<accession>A0A4C1XLK7</accession>
<organism evidence="2 3">
    <name type="scientific">Eumeta variegata</name>
    <name type="common">Bagworm moth</name>
    <name type="synonym">Eumeta japonica</name>
    <dbReference type="NCBI Taxonomy" id="151549"/>
    <lineage>
        <taxon>Eukaryota</taxon>
        <taxon>Metazoa</taxon>
        <taxon>Ecdysozoa</taxon>
        <taxon>Arthropoda</taxon>
        <taxon>Hexapoda</taxon>
        <taxon>Insecta</taxon>
        <taxon>Pterygota</taxon>
        <taxon>Neoptera</taxon>
        <taxon>Endopterygota</taxon>
        <taxon>Lepidoptera</taxon>
        <taxon>Glossata</taxon>
        <taxon>Ditrysia</taxon>
        <taxon>Tineoidea</taxon>
        <taxon>Psychidae</taxon>
        <taxon>Oiketicinae</taxon>
        <taxon>Eumeta</taxon>
    </lineage>
</organism>
<feature type="region of interest" description="Disordered" evidence="1">
    <location>
        <begin position="84"/>
        <end position="118"/>
    </location>
</feature>
<dbReference type="AlphaFoldDB" id="A0A4C1XLK7"/>
<evidence type="ECO:0000256" key="1">
    <source>
        <dbReference type="SAM" id="MobiDB-lite"/>
    </source>
</evidence>
<keyword evidence="3" id="KW-1185">Reference proteome</keyword>
<proteinExistence type="predicted"/>
<comment type="caution">
    <text evidence="2">The sequence shown here is derived from an EMBL/GenBank/DDBJ whole genome shotgun (WGS) entry which is preliminary data.</text>
</comment>
<name>A0A4C1XLK7_EUMVA</name>
<protein>
    <submittedName>
        <fullName evidence="2">Uncharacterized protein</fullName>
    </submittedName>
</protein>
<dbReference type="Proteomes" id="UP000299102">
    <property type="component" value="Unassembled WGS sequence"/>
</dbReference>
<feature type="compositionally biased region" description="Pro residues" evidence="1">
    <location>
        <begin position="107"/>
        <end position="118"/>
    </location>
</feature>
<sequence length="171" mass="19008">MFPNFARNAQAHVCVYVYVRLSVFTQFFPSCLAVDLVLPTRHRPGAVWEPLTTFVLDVMTSSETGGLKRSRSIISTVKQERPMIRGAGPHPALRERGRAIPPASGVPTPPSRGPVPLPPHARVRSPLYVYYEVEVQVRSRRCQGKRQALAIKGVARPDVVLGFRLEKRGLS</sequence>
<dbReference type="EMBL" id="BGZK01000868">
    <property type="protein sequence ID" value="GBP63394.1"/>
    <property type="molecule type" value="Genomic_DNA"/>
</dbReference>
<evidence type="ECO:0000313" key="2">
    <source>
        <dbReference type="EMBL" id="GBP63394.1"/>
    </source>
</evidence>
<reference evidence="2 3" key="1">
    <citation type="journal article" date="2019" name="Commun. Biol.">
        <title>The bagworm genome reveals a unique fibroin gene that provides high tensile strength.</title>
        <authorList>
            <person name="Kono N."/>
            <person name="Nakamura H."/>
            <person name="Ohtoshi R."/>
            <person name="Tomita M."/>
            <person name="Numata K."/>
            <person name="Arakawa K."/>
        </authorList>
    </citation>
    <scope>NUCLEOTIDE SEQUENCE [LARGE SCALE GENOMIC DNA]</scope>
</reference>
<gene>
    <name evidence="2" type="ORF">EVAR_56505_1</name>
</gene>